<keyword evidence="2" id="KW-0812">Transmembrane</keyword>
<sequence>MDGDQRKHEGSMSRSRTAPRRAPGRATESDPAIQPRGDPTGMSQPPDQAPMSYDYGYTASSFHGSLQSSDIPSYQDFVRGRQISALQRRRLPEYYDSMIYGFGQGPTPGPFEAVPQYQNRPAAMDLATQFVPQYFAEESAESGVAGLSPFLNAPMPYNQPNPMVRPNTTQSFPSSIPDFTAIGSGSMNRLDQEPQQSDPSSLEETIGQYQHLLRQTFDQTRAGRLAEAGASLTQISEWLVTNARELGKMMLFFFFVFCHRCALFLVDISPSRFFATRNLQVVFFFLFSVFYSSFLPFQMHRGSCRAKSTLGVGSSTKVVLPTGLLRDDSIHYPDRLELWSNFNLCWLAVCQKQKDFLQDLIASGHQSSQVSLIRRDRMESMGTDLIQLCDQLEQHGLVDYQMGIWEEEILSVLSQCLDLMEGSPELHHIPVIPEPRAAVPRP</sequence>
<proteinExistence type="predicted"/>
<feature type="transmembrane region" description="Helical" evidence="2">
    <location>
        <begin position="249"/>
        <end position="266"/>
    </location>
</feature>
<reference evidence="3" key="1">
    <citation type="submission" date="2021-07" db="EMBL/GenBank/DDBJ databases">
        <authorList>
            <person name="Branca A.L. A."/>
        </authorList>
    </citation>
    <scope>NUCLEOTIDE SEQUENCE</scope>
</reference>
<dbReference type="EMBL" id="CAJVPD010000249">
    <property type="protein sequence ID" value="CAG8394682.1"/>
    <property type="molecule type" value="Genomic_DNA"/>
</dbReference>
<name>A0A9W4NPF1_9EURO</name>
<gene>
    <name evidence="3" type="ORF">PSALAMII_LOCUS7020</name>
</gene>
<protein>
    <submittedName>
        <fullName evidence="3">Uncharacterized protein</fullName>
    </submittedName>
</protein>
<dbReference type="AlphaFoldDB" id="A0A9W4NPF1"/>
<evidence type="ECO:0000313" key="3">
    <source>
        <dbReference type="EMBL" id="CAG8394682.1"/>
    </source>
</evidence>
<evidence type="ECO:0000313" key="4">
    <source>
        <dbReference type="Proteomes" id="UP001152592"/>
    </source>
</evidence>
<keyword evidence="2" id="KW-1133">Transmembrane helix</keyword>
<organism evidence="3 4">
    <name type="scientific">Penicillium salamii</name>
    <dbReference type="NCBI Taxonomy" id="1612424"/>
    <lineage>
        <taxon>Eukaryota</taxon>
        <taxon>Fungi</taxon>
        <taxon>Dikarya</taxon>
        <taxon>Ascomycota</taxon>
        <taxon>Pezizomycotina</taxon>
        <taxon>Eurotiomycetes</taxon>
        <taxon>Eurotiomycetidae</taxon>
        <taxon>Eurotiales</taxon>
        <taxon>Aspergillaceae</taxon>
        <taxon>Penicillium</taxon>
    </lineage>
</organism>
<feature type="compositionally biased region" description="Basic and acidic residues" evidence="1">
    <location>
        <begin position="1"/>
        <end position="11"/>
    </location>
</feature>
<feature type="region of interest" description="Disordered" evidence="1">
    <location>
        <begin position="183"/>
        <end position="202"/>
    </location>
</feature>
<accession>A0A9W4NPF1</accession>
<evidence type="ECO:0000256" key="1">
    <source>
        <dbReference type="SAM" id="MobiDB-lite"/>
    </source>
</evidence>
<keyword evidence="2" id="KW-0472">Membrane</keyword>
<evidence type="ECO:0000256" key="2">
    <source>
        <dbReference type="SAM" id="Phobius"/>
    </source>
</evidence>
<comment type="caution">
    <text evidence="3">The sequence shown here is derived from an EMBL/GenBank/DDBJ whole genome shotgun (WGS) entry which is preliminary data.</text>
</comment>
<dbReference type="Proteomes" id="UP001152592">
    <property type="component" value="Unassembled WGS sequence"/>
</dbReference>
<dbReference type="OrthoDB" id="3142841at2759"/>
<feature type="region of interest" description="Disordered" evidence="1">
    <location>
        <begin position="1"/>
        <end position="56"/>
    </location>
</feature>
<feature type="transmembrane region" description="Helical" evidence="2">
    <location>
        <begin position="278"/>
        <end position="297"/>
    </location>
</feature>